<evidence type="ECO:0000256" key="5">
    <source>
        <dbReference type="ARBA" id="ARBA00022801"/>
    </source>
</evidence>
<feature type="region of interest" description="Disordered" evidence="8">
    <location>
        <begin position="241"/>
        <end position="266"/>
    </location>
</feature>
<accession>A0ABW7TMJ4</accession>
<comment type="caution">
    <text evidence="9">The sequence shown here is derived from an EMBL/GenBank/DDBJ whole genome shotgun (WGS) entry which is preliminary data.</text>
</comment>
<dbReference type="SUPFAM" id="SSF53474">
    <property type="entry name" value="alpha/beta-Hydrolases"/>
    <property type="match status" value="1"/>
</dbReference>
<dbReference type="Gene3D" id="3.40.50.1820">
    <property type="entry name" value="alpha/beta hydrolase"/>
    <property type="match status" value="1"/>
</dbReference>
<dbReference type="PANTHER" id="PTHR38050">
    <property type="match status" value="1"/>
</dbReference>
<evidence type="ECO:0000256" key="2">
    <source>
        <dbReference type="ARBA" id="ARBA00022525"/>
    </source>
</evidence>
<evidence type="ECO:0000256" key="1">
    <source>
        <dbReference type="ARBA" id="ARBA00004613"/>
    </source>
</evidence>
<name>A0ABW7TMJ4_9NOCA</name>
<keyword evidence="7" id="KW-0624">Polysaccharide degradation</keyword>
<keyword evidence="5 9" id="KW-0378">Hydrolase</keyword>
<evidence type="ECO:0000256" key="8">
    <source>
        <dbReference type="SAM" id="MobiDB-lite"/>
    </source>
</evidence>
<dbReference type="InterPro" id="IPR029058">
    <property type="entry name" value="AB_hydrolase_fold"/>
</dbReference>
<feature type="compositionally biased region" description="Polar residues" evidence="8">
    <location>
        <begin position="246"/>
        <end position="259"/>
    </location>
</feature>
<sequence>MKWNTVSGLPDRVARSRQTRWHITFRSLGVAAAIIAILGPFTPFAGVTHAEEVSVTPSPGCAAAPTAPGRTLEHFAAAGRAGSYIRDIPEAPGPRPVVLDLHGYLEPAVIAHASSGFGDYGATQGFITVTPQLDEPGPPRWNFEPQSTDMHWLAGLIDHIGATLCVDTRRIFVAGLSMGAFTTSSLACHLSDRIAAIAPVAGVQDFAWCKTSRPVPVIAFHGTADPIVAYTGGAGPNARLLPSPDGTGSSVGTERNGPTVNGPGPASVPESVAGWARRNGCGDVPDRQQIAPDVYREHYPCPAGADVELYSVQGGGHVWPGDTAVPFPEIFVGSNTTSIDATQLIWDFFEAHPLPA</sequence>
<comment type="subcellular location">
    <subcellularLocation>
        <location evidence="1">Secreted</location>
    </subcellularLocation>
</comment>
<evidence type="ECO:0000256" key="3">
    <source>
        <dbReference type="ARBA" id="ARBA00022651"/>
    </source>
</evidence>
<keyword evidence="4" id="KW-0732">Signal</keyword>
<dbReference type="PANTHER" id="PTHR38050:SF2">
    <property type="entry name" value="FERULOYL ESTERASE C-RELATED"/>
    <property type="match status" value="1"/>
</dbReference>
<dbReference type="EMBL" id="JBIRUQ010000003">
    <property type="protein sequence ID" value="MFI1462258.1"/>
    <property type="molecule type" value="Genomic_DNA"/>
</dbReference>
<evidence type="ECO:0000313" key="9">
    <source>
        <dbReference type="EMBL" id="MFI1462258.1"/>
    </source>
</evidence>
<dbReference type="GeneID" id="93509365"/>
<evidence type="ECO:0000256" key="7">
    <source>
        <dbReference type="ARBA" id="ARBA00023326"/>
    </source>
</evidence>
<dbReference type="RefSeq" id="WP_156052227.1">
    <property type="nucleotide sequence ID" value="NZ_JBIRUQ010000003.1"/>
</dbReference>
<gene>
    <name evidence="9" type="ORF">ACH4WX_16205</name>
</gene>
<evidence type="ECO:0000256" key="4">
    <source>
        <dbReference type="ARBA" id="ARBA00022729"/>
    </source>
</evidence>
<dbReference type="GO" id="GO:0016787">
    <property type="term" value="F:hydrolase activity"/>
    <property type="evidence" value="ECO:0007669"/>
    <property type="project" value="UniProtKB-KW"/>
</dbReference>
<protein>
    <submittedName>
        <fullName evidence="9">Alpha/beta hydrolase family esterase</fullName>
    </submittedName>
</protein>
<keyword evidence="6" id="KW-0119">Carbohydrate metabolism</keyword>
<dbReference type="InterPro" id="IPR043595">
    <property type="entry name" value="FaeB/C/D"/>
</dbReference>
<keyword evidence="3" id="KW-0858">Xylan degradation</keyword>
<evidence type="ECO:0000256" key="6">
    <source>
        <dbReference type="ARBA" id="ARBA00023277"/>
    </source>
</evidence>
<proteinExistence type="predicted"/>
<organism evidence="9 10">
    <name type="scientific">Nocardia carnea</name>
    <dbReference type="NCBI Taxonomy" id="37328"/>
    <lineage>
        <taxon>Bacteria</taxon>
        <taxon>Bacillati</taxon>
        <taxon>Actinomycetota</taxon>
        <taxon>Actinomycetes</taxon>
        <taxon>Mycobacteriales</taxon>
        <taxon>Nocardiaceae</taxon>
        <taxon>Nocardia</taxon>
    </lineage>
</organism>
<evidence type="ECO:0000313" key="10">
    <source>
        <dbReference type="Proteomes" id="UP001611263"/>
    </source>
</evidence>
<reference evidence="9 10" key="1">
    <citation type="submission" date="2024-10" db="EMBL/GenBank/DDBJ databases">
        <title>The Natural Products Discovery Center: Release of the First 8490 Sequenced Strains for Exploring Actinobacteria Biosynthetic Diversity.</title>
        <authorList>
            <person name="Kalkreuter E."/>
            <person name="Kautsar S.A."/>
            <person name="Yang D."/>
            <person name="Bader C.D."/>
            <person name="Teijaro C.N."/>
            <person name="Fluegel L."/>
            <person name="Davis C.M."/>
            <person name="Simpson J.R."/>
            <person name="Lauterbach L."/>
            <person name="Steele A.D."/>
            <person name="Gui C."/>
            <person name="Meng S."/>
            <person name="Li G."/>
            <person name="Viehrig K."/>
            <person name="Ye F."/>
            <person name="Su P."/>
            <person name="Kiefer A.F."/>
            <person name="Nichols A."/>
            <person name="Cepeda A.J."/>
            <person name="Yan W."/>
            <person name="Fan B."/>
            <person name="Jiang Y."/>
            <person name="Adhikari A."/>
            <person name="Zheng C.-J."/>
            <person name="Schuster L."/>
            <person name="Cowan T.M."/>
            <person name="Smanski M.J."/>
            <person name="Chevrette M.G."/>
            <person name="De Carvalho L.P.S."/>
            <person name="Shen B."/>
        </authorList>
    </citation>
    <scope>NUCLEOTIDE SEQUENCE [LARGE SCALE GENOMIC DNA]</scope>
    <source>
        <strain evidence="9 10">NPDC020568</strain>
    </source>
</reference>
<keyword evidence="10" id="KW-1185">Reference proteome</keyword>
<dbReference type="Proteomes" id="UP001611263">
    <property type="component" value="Unassembled WGS sequence"/>
</dbReference>
<keyword evidence="2" id="KW-0964">Secreted</keyword>